<feature type="region of interest" description="Disordered" evidence="1">
    <location>
        <begin position="1"/>
        <end position="49"/>
    </location>
</feature>
<evidence type="ECO:0000313" key="2">
    <source>
        <dbReference type="EMBL" id="MBI0312886.1"/>
    </source>
</evidence>
<name>A0ABS0R7P7_9ACTN</name>
<sequence length="140" mass="15484">MTTQQGEDATAGTAVDEKEAARRALEAQLSWEDPEQEPGQPCPCGSSDGLHGEECDCEEGAVLIHTMRIPGSTEDVTLWEDTFACTHGCNEYIEKVTLPEAPWGVREQAVDRRGVRYERIRLFPGIVHGQEELLPGFGER</sequence>
<protein>
    <submittedName>
        <fullName evidence="2">Uncharacterized protein</fullName>
    </submittedName>
</protein>
<organism evidence="2 3">
    <name type="scientific">Streptomyces javensis</name>
    <dbReference type="NCBI Taxonomy" id="114698"/>
    <lineage>
        <taxon>Bacteria</taxon>
        <taxon>Bacillati</taxon>
        <taxon>Actinomycetota</taxon>
        <taxon>Actinomycetes</taxon>
        <taxon>Kitasatosporales</taxon>
        <taxon>Streptomycetaceae</taxon>
        <taxon>Streptomyces</taxon>
        <taxon>Streptomyces violaceusniger group</taxon>
    </lineage>
</organism>
<dbReference type="EMBL" id="JAEEAQ010000046">
    <property type="protein sequence ID" value="MBI0312886.1"/>
    <property type="molecule type" value="Genomic_DNA"/>
</dbReference>
<comment type="caution">
    <text evidence="2">The sequence shown here is derived from an EMBL/GenBank/DDBJ whole genome shotgun (WGS) entry which is preliminary data.</text>
</comment>
<reference evidence="2 3" key="1">
    <citation type="submission" date="2020-12" db="EMBL/GenBank/DDBJ databases">
        <authorList>
            <person name="Kusuma A.B."/>
            <person name="Nouioui I."/>
            <person name="Goodfellow M."/>
        </authorList>
    </citation>
    <scope>NUCLEOTIDE SEQUENCE [LARGE SCALE GENOMIC DNA]</scope>
    <source>
        <strain evidence="2 3">DSM 41764</strain>
    </source>
</reference>
<evidence type="ECO:0000313" key="3">
    <source>
        <dbReference type="Proteomes" id="UP000638849"/>
    </source>
</evidence>
<gene>
    <name evidence="2" type="ORF">JBF12_07750</name>
</gene>
<keyword evidence="3" id="KW-1185">Reference proteome</keyword>
<accession>A0ABS0R7P7</accession>
<dbReference type="RefSeq" id="WP_198276094.1">
    <property type="nucleotide sequence ID" value="NZ_BAAAIF010000073.1"/>
</dbReference>
<proteinExistence type="predicted"/>
<dbReference type="Proteomes" id="UP000638849">
    <property type="component" value="Unassembled WGS sequence"/>
</dbReference>
<feature type="compositionally biased region" description="Basic and acidic residues" evidence="1">
    <location>
        <begin position="15"/>
        <end position="25"/>
    </location>
</feature>
<evidence type="ECO:0000256" key="1">
    <source>
        <dbReference type="SAM" id="MobiDB-lite"/>
    </source>
</evidence>